<dbReference type="EMBL" id="JAMQOT010000001">
    <property type="protein sequence ID" value="MDF9744972.1"/>
    <property type="molecule type" value="Genomic_DNA"/>
</dbReference>
<dbReference type="InterPro" id="IPR051400">
    <property type="entry name" value="HAD-like_hydrolase"/>
</dbReference>
<dbReference type="InterPro" id="IPR023214">
    <property type="entry name" value="HAD_sf"/>
</dbReference>
<protein>
    <submittedName>
        <fullName evidence="5">HAD family hydrolase</fullName>
    </submittedName>
</protein>
<evidence type="ECO:0000256" key="4">
    <source>
        <dbReference type="ARBA" id="ARBA00022842"/>
    </source>
</evidence>
<evidence type="ECO:0000313" key="5">
    <source>
        <dbReference type="EMBL" id="MDF9744972.1"/>
    </source>
</evidence>
<organism evidence="5 6">
    <name type="scientific">Natrinema salsiterrestre</name>
    <dbReference type="NCBI Taxonomy" id="2950540"/>
    <lineage>
        <taxon>Archaea</taxon>
        <taxon>Methanobacteriati</taxon>
        <taxon>Methanobacteriota</taxon>
        <taxon>Stenosarchaea group</taxon>
        <taxon>Halobacteria</taxon>
        <taxon>Halobacteriales</taxon>
        <taxon>Natrialbaceae</taxon>
        <taxon>Natrinema</taxon>
    </lineage>
</organism>
<dbReference type="GO" id="GO:0050124">
    <property type="term" value="F:N-acylneuraminate-9-phosphatase activity"/>
    <property type="evidence" value="ECO:0007669"/>
    <property type="project" value="TreeGrafter"/>
</dbReference>
<dbReference type="Proteomes" id="UP001154061">
    <property type="component" value="Unassembled WGS sequence"/>
</dbReference>
<evidence type="ECO:0000256" key="3">
    <source>
        <dbReference type="ARBA" id="ARBA00022801"/>
    </source>
</evidence>
<sequence length="198" mass="21881">MTAIVFDLDGTLLCTDRAYRDVLASAIAEVRGDAPDEWLEAYDETFFELFSACEPDPVRRAFGRIDGCSDPEAYANALREAEIESLSPPETVHDDLERLAESFELGVLTNGVREWQLAKLRAYDLETYFDAIVASYEVGSHKPDAAPYRALEERLPADRYGMVGDSEGDVDGAKNAGWSAYRYDGGGFAPLPAGLFQY</sequence>
<accession>A0A9Q4L1U6</accession>
<dbReference type="InterPro" id="IPR006439">
    <property type="entry name" value="HAD-SF_hydro_IA"/>
</dbReference>
<comment type="cofactor">
    <cofactor evidence="1">
        <name>Mg(2+)</name>
        <dbReference type="ChEBI" id="CHEBI:18420"/>
    </cofactor>
</comment>
<dbReference type="NCBIfam" id="TIGR01549">
    <property type="entry name" value="HAD-SF-IA-v1"/>
    <property type="match status" value="1"/>
</dbReference>
<dbReference type="SFLD" id="SFLDS00003">
    <property type="entry name" value="Haloacid_Dehalogenase"/>
    <property type="match status" value="1"/>
</dbReference>
<dbReference type="Pfam" id="PF13419">
    <property type="entry name" value="HAD_2"/>
    <property type="match status" value="1"/>
</dbReference>
<evidence type="ECO:0000256" key="1">
    <source>
        <dbReference type="ARBA" id="ARBA00001946"/>
    </source>
</evidence>
<gene>
    <name evidence="5" type="ORF">NDI89_05155</name>
</gene>
<proteinExistence type="inferred from homology"/>
<keyword evidence="4" id="KW-0460">Magnesium</keyword>
<dbReference type="GO" id="GO:0046380">
    <property type="term" value="P:N-acetylneuraminate biosynthetic process"/>
    <property type="evidence" value="ECO:0007669"/>
    <property type="project" value="TreeGrafter"/>
</dbReference>
<dbReference type="SFLD" id="SFLDG01129">
    <property type="entry name" value="C1.5:_HAD__Beta-PGM__Phosphata"/>
    <property type="match status" value="1"/>
</dbReference>
<keyword evidence="3 5" id="KW-0378">Hydrolase</keyword>
<dbReference type="AlphaFoldDB" id="A0A9Q4L1U6"/>
<name>A0A9Q4L1U6_9EURY</name>
<dbReference type="PANTHER" id="PTHR46470:SF3">
    <property type="entry name" value="N-ACYLNEURAMINATE-9-PHOSPHATASE"/>
    <property type="match status" value="1"/>
</dbReference>
<reference evidence="5" key="1">
    <citation type="submission" date="2022-06" db="EMBL/GenBank/DDBJ databases">
        <title>Natrinema sp. a new haloarchaeum isolate from saline soil.</title>
        <authorList>
            <person name="Strakova D."/>
            <person name="Galisteo C."/>
            <person name="Sanchez-Porro C."/>
            <person name="Ventosa A."/>
        </authorList>
    </citation>
    <scope>NUCLEOTIDE SEQUENCE</scope>
    <source>
        <strain evidence="5">S1CR25-10</strain>
    </source>
</reference>
<dbReference type="InterPro" id="IPR036412">
    <property type="entry name" value="HAD-like_sf"/>
</dbReference>
<dbReference type="PANTHER" id="PTHR46470">
    <property type="entry name" value="N-ACYLNEURAMINATE-9-PHOSPHATASE"/>
    <property type="match status" value="1"/>
</dbReference>
<dbReference type="SUPFAM" id="SSF56784">
    <property type="entry name" value="HAD-like"/>
    <property type="match status" value="1"/>
</dbReference>
<comment type="similarity">
    <text evidence="2">Belongs to the HAD-like hydrolase superfamily.</text>
</comment>
<dbReference type="RefSeq" id="WP_277520435.1">
    <property type="nucleotide sequence ID" value="NZ_JAMQOT010000001.1"/>
</dbReference>
<dbReference type="Gene3D" id="3.40.50.1000">
    <property type="entry name" value="HAD superfamily/HAD-like"/>
    <property type="match status" value="1"/>
</dbReference>
<comment type="caution">
    <text evidence="5">The sequence shown here is derived from an EMBL/GenBank/DDBJ whole genome shotgun (WGS) entry which is preliminary data.</text>
</comment>
<keyword evidence="6" id="KW-1185">Reference proteome</keyword>
<dbReference type="Gene3D" id="1.20.120.710">
    <property type="entry name" value="Haloacid dehalogenase hydrolase-like domain"/>
    <property type="match status" value="1"/>
</dbReference>
<evidence type="ECO:0000313" key="6">
    <source>
        <dbReference type="Proteomes" id="UP001154061"/>
    </source>
</evidence>
<evidence type="ECO:0000256" key="2">
    <source>
        <dbReference type="ARBA" id="ARBA00007958"/>
    </source>
</evidence>
<dbReference type="InterPro" id="IPR041492">
    <property type="entry name" value="HAD_2"/>
</dbReference>